<organism evidence="1 2">
    <name type="scientific">Pristionchus pacificus</name>
    <name type="common">Parasitic nematode worm</name>
    <dbReference type="NCBI Taxonomy" id="54126"/>
    <lineage>
        <taxon>Eukaryota</taxon>
        <taxon>Metazoa</taxon>
        <taxon>Ecdysozoa</taxon>
        <taxon>Nematoda</taxon>
        <taxon>Chromadorea</taxon>
        <taxon>Rhabditida</taxon>
        <taxon>Rhabditina</taxon>
        <taxon>Diplogasteromorpha</taxon>
        <taxon>Diplogasteroidea</taxon>
        <taxon>Neodiplogasteridae</taxon>
        <taxon>Pristionchus</taxon>
    </lineage>
</organism>
<dbReference type="EnsemblMetazoa" id="PPA17288.1">
    <property type="protein sequence ID" value="PPA17288.1"/>
    <property type="gene ID" value="WBGene00106842"/>
</dbReference>
<reference evidence="2" key="1">
    <citation type="journal article" date="2008" name="Nat. Genet.">
        <title>The Pristionchus pacificus genome provides a unique perspective on nematode lifestyle and parasitism.</title>
        <authorList>
            <person name="Dieterich C."/>
            <person name="Clifton S.W."/>
            <person name="Schuster L.N."/>
            <person name="Chinwalla A."/>
            <person name="Delehaunty K."/>
            <person name="Dinkelacker I."/>
            <person name="Fulton L."/>
            <person name="Fulton R."/>
            <person name="Godfrey J."/>
            <person name="Minx P."/>
            <person name="Mitreva M."/>
            <person name="Roeseler W."/>
            <person name="Tian H."/>
            <person name="Witte H."/>
            <person name="Yang S.P."/>
            <person name="Wilson R.K."/>
            <person name="Sommer R.J."/>
        </authorList>
    </citation>
    <scope>NUCLEOTIDE SEQUENCE [LARGE SCALE GENOMIC DNA]</scope>
    <source>
        <strain evidence="2">PS312</strain>
    </source>
</reference>
<accession>A0A454XM97</accession>
<name>A0A454XM97_PRIPA</name>
<protein>
    <submittedName>
        <fullName evidence="1">Uncharacterized protein</fullName>
    </submittedName>
</protein>
<gene>
    <name evidence="1" type="primary">WBGene00106842</name>
</gene>
<accession>A0A8R1YHP7</accession>
<reference evidence="1" key="2">
    <citation type="submission" date="2022-06" db="UniProtKB">
        <authorList>
            <consortium name="EnsemblMetazoa"/>
        </authorList>
    </citation>
    <scope>IDENTIFICATION</scope>
    <source>
        <strain evidence="1">PS312</strain>
    </source>
</reference>
<sequence length="71" mass="8300">MMKESRPQYLKMGEIKKCDGVCKLNHPIENCVVIEGSKHNFITNMFESFTGAKKVWCVWCVVEKMVQDRMD</sequence>
<proteinExistence type="predicted"/>
<dbReference type="AlphaFoldDB" id="A0A454XM97"/>
<keyword evidence="2" id="KW-1185">Reference proteome</keyword>
<dbReference type="Proteomes" id="UP000005239">
    <property type="component" value="Unassembled WGS sequence"/>
</dbReference>
<evidence type="ECO:0000313" key="2">
    <source>
        <dbReference type="Proteomes" id="UP000005239"/>
    </source>
</evidence>
<evidence type="ECO:0000313" key="1">
    <source>
        <dbReference type="EnsemblMetazoa" id="PPA17288.1"/>
    </source>
</evidence>